<feature type="domain" description="GGDEF" evidence="3">
    <location>
        <begin position="186"/>
        <end position="314"/>
    </location>
</feature>
<comment type="caution">
    <text evidence="4">The sequence shown here is derived from an EMBL/GenBank/DDBJ whole genome shotgun (WGS) entry which is preliminary data.</text>
</comment>
<dbReference type="InterPro" id="IPR000700">
    <property type="entry name" value="PAS-assoc_C"/>
</dbReference>
<dbReference type="InterPro" id="IPR029787">
    <property type="entry name" value="Nucleotide_cyclase"/>
</dbReference>
<dbReference type="SUPFAM" id="SSF55785">
    <property type="entry name" value="PYP-like sensor domain (PAS domain)"/>
    <property type="match status" value="1"/>
</dbReference>
<dbReference type="STRING" id="1009370.ALO_05870"/>
<dbReference type="PANTHER" id="PTHR44757:SF2">
    <property type="entry name" value="BIOFILM ARCHITECTURE MAINTENANCE PROTEIN MBAA"/>
    <property type="match status" value="1"/>
</dbReference>
<dbReference type="PANTHER" id="PTHR44757">
    <property type="entry name" value="DIGUANYLATE CYCLASE DGCP"/>
    <property type="match status" value="1"/>
</dbReference>
<dbReference type="CDD" id="cd01949">
    <property type="entry name" value="GGDEF"/>
    <property type="match status" value="1"/>
</dbReference>
<dbReference type="PROSITE" id="PS50113">
    <property type="entry name" value="PAC"/>
    <property type="match status" value="1"/>
</dbReference>
<dbReference type="OrthoDB" id="9805474at2"/>
<dbReference type="EMBL" id="AFGF01000049">
    <property type="protein sequence ID" value="EGO64790.1"/>
    <property type="molecule type" value="Genomic_DNA"/>
</dbReference>
<dbReference type="Pfam" id="PF00990">
    <property type="entry name" value="GGDEF"/>
    <property type="match status" value="1"/>
</dbReference>
<dbReference type="Gene3D" id="3.30.450.20">
    <property type="entry name" value="PAS domain"/>
    <property type="match status" value="1"/>
</dbReference>
<dbReference type="RefSeq" id="WP_004093773.1">
    <property type="nucleotide sequence ID" value="NZ_AFGF01000049.1"/>
</dbReference>
<dbReference type="InterPro" id="IPR052155">
    <property type="entry name" value="Biofilm_reg_signaling"/>
</dbReference>
<dbReference type="InterPro" id="IPR043128">
    <property type="entry name" value="Rev_trsase/Diguanyl_cyclase"/>
</dbReference>
<dbReference type="NCBIfam" id="TIGR00229">
    <property type="entry name" value="sensory_box"/>
    <property type="match status" value="1"/>
</dbReference>
<dbReference type="PROSITE" id="PS50112">
    <property type="entry name" value="PAS"/>
    <property type="match status" value="1"/>
</dbReference>
<reference evidence="4 5" key="1">
    <citation type="journal article" date="2011" name="EMBO J.">
        <title>Structural diversity of bacterial flagellar motors.</title>
        <authorList>
            <person name="Chen S."/>
            <person name="Beeby M."/>
            <person name="Murphy G.E."/>
            <person name="Leadbetter J.R."/>
            <person name="Hendrixson D.R."/>
            <person name="Briegel A."/>
            <person name="Li Z."/>
            <person name="Shi J."/>
            <person name="Tocheva E.I."/>
            <person name="Muller A."/>
            <person name="Dobro M.J."/>
            <person name="Jensen G.J."/>
        </authorList>
    </citation>
    <scope>NUCLEOTIDE SEQUENCE [LARGE SCALE GENOMIC DNA]</scope>
    <source>
        <strain evidence="4 5">DSM 6540</strain>
    </source>
</reference>
<name>F7NGI6_9FIRM</name>
<evidence type="ECO:0000259" key="1">
    <source>
        <dbReference type="PROSITE" id="PS50112"/>
    </source>
</evidence>
<accession>F7NGI6</accession>
<keyword evidence="5" id="KW-1185">Reference proteome</keyword>
<feature type="domain" description="PAC" evidence="2">
    <location>
        <begin position="102"/>
        <end position="154"/>
    </location>
</feature>
<dbReference type="eggNOG" id="COG2199">
    <property type="taxonomic scope" value="Bacteria"/>
</dbReference>
<dbReference type="PROSITE" id="PS51257">
    <property type="entry name" value="PROKAR_LIPOPROTEIN"/>
    <property type="match status" value="1"/>
</dbReference>
<dbReference type="InterPro" id="IPR001610">
    <property type="entry name" value="PAC"/>
</dbReference>
<dbReference type="PROSITE" id="PS50887">
    <property type="entry name" value="GGDEF"/>
    <property type="match status" value="1"/>
</dbReference>
<protein>
    <submittedName>
        <fullName evidence="4">Regulatory protein (GGDEF, EAL, PAS and PAC domains)</fullName>
    </submittedName>
</protein>
<dbReference type="Proteomes" id="UP000003240">
    <property type="component" value="Unassembled WGS sequence"/>
</dbReference>
<dbReference type="CDD" id="cd00130">
    <property type="entry name" value="PAS"/>
    <property type="match status" value="1"/>
</dbReference>
<dbReference type="InterPro" id="IPR000160">
    <property type="entry name" value="GGDEF_dom"/>
</dbReference>
<sequence length="314" mass="35279">MKAVEQYRVYSPFYTGQACRETNEALLASEERFRLIFEYAPIGMLIADFTGRFERVNPAMCDLIGYSESELLNMRLQDIIDPDDWDERCLSRELARGKKTRMVLEKRFVRQDGQFLFIRLYIALLGDHQGNSLHFIGQMTDITEQKKQERSMQHMAYHDLLTGLGNRLHFQDCINAALARAKTANNKIGVIYLDLDRFKQINDSAGHNAGDQALKIIADRITACVRKTDAVARMGGDEFTILLTSVAGGQALQKIADKILQAIEQPIRIDGRQFHVSASIGTAVYPADGASADQLLGVADQAMYTDKHSKGIEL</sequence>
<dbReference type="SUPFAM" id="SSF55073">
    <property type="entry name" value="Nucleotide cyclase"/>
    <property type="match status" value="1"/>
</dbReference>
<evidence type="ECO:0000313" key="4">
    <source>
        <dbReference type="EMBL" id="EGO64790.1"/>
    </source>
</evidence>
<organism evidence="4 5">
    <name type="scientific">Acetonema longum DSM 6540</name>
    <dbReference type="NCBI Taxonomy" id="1009370"/>
    <lineage>
        <taxon>Bacteria</taxon>
        <taxon>Bacillati</taxon>
        <taxon>Bacillota</taxon>
        <taxon>Negativicutes</taxon>
        <taxon>Acetonemataceae</taxon>
        <taxon>Acetonema</taxon>
    </lineage>
</organism>
<dbReference type="InterPro" id="IPR035965">
    <property type="entry name" value="PAS-like_dom_sf"/>
</dbReference>
<dbReference type="Gene3D" id="3.30.70.270">
    <property type="match status" value="1"/>
</dbReference>
<dbReference type="SMART" id="SM00086">
    <property type="entry name" value="PAC"/>
    <property type="match status" value="1"/>
</dbReference>
<dbReference type="FunFam" id="3.30.70.270:FF:000001">
    <property type="entry name" value="Diguanylate cyclase domain protein"/>
    <property type="match status" value="1"/>
</dbReference>
<dbReference type="InterPro" id="IPR000014">
    <property type="entry name" value="PAS"/>
</dbReference>
<dbReference type="AlphaFoldDB" id="F7NGI6"/>
<gene>
    <name evidence="4" type="ORF">ALO_05870</name>
</gene>
<dbReference type="SMART" id="SM00091">
    <property type="entry name" value="PAS"/>
    <property type="match status" value="1"/>
</dbReference>
<evidence type="ECO:0000259" key="2">
    <source>
        <dbReference type="PROSITE" id="PS50113"/>
    </source>
</evidence>
<evidence type="ECO:0000259" key="3">
    <source>
        <dbReference type="PROSITE" id="PS50887"/>
    </source>
</evidence>
<dbReference type="NCBIfam" id="TIGR00254">
    <property type="entry name" value="GGDEF"/>
    <property type="match status" value="1"/>
</dbReference>
<feature type="domain" description="PAS" evidence="1">
    <location>
        <begin position="29"/>
        <end position="84"/>
    </location>
</feature>
<dbReference type="SMART" id="SM00267">
    <property type="entry name" value="GGDEF"/>
    <property type="match status" value="1"/>
</dbReference>
<evidence type="ECO:0000313" key="5">
    <source>
        <dbReference type="Proteomes" id="UP000003240"/>
    </source>
</evidence>
<proteinExistence type="predicted"/>
<dbReference type="Pfam" id="PF13426">
    <property type="entry name" value="PAS_9"/>
    <property type="match status" value="1"/>
</dbReference>